<reference evidence="10 11" key="1">
    <citation type="journal article" date="2010" name="Science">
        <title>Genomic comparison of the ants Camponotus floridanus and Harpegnathos saltator.</title>
        <authorList>
            <person name="Bonasio R."/>
            <person name="Zhang G."/>
            <person name="Ye C."/>
            <person name="Mutti N.S."/>
            <person name="Fang X."/>
            <person name="Qin N."/>
            <person name="Donahue G."/>
            <person name="Yang P."/>
            <person name="Li Q."/>
            <person name="Li C."/>
            <person name="Zhang P."/>
            <person name="Huang Z."/>
            <person name="Berger S.L."/>
            <person name="Reinberg D."/>
            <person name="Wang J."/>
            <person name="Liebig J."/>
        </authorList>
    </citation>
    <scope>NUCLEOTIDE SEQUENCE [LARGE SCALE GENOMIC DNA]</scope>
    <source>
        <strain evidence="10 11">Hsal</strain>
    </source>
</reference>
<evidence type="ECO:0000259" key="9">
    <source>
        <dbReference type="PROSITE" id="PS50126"/>
    </source>
</evidence>
<keyword evidence="4 7" id="KW-0378">Hydrolase</keyword>
<evidence type="ECO:0000256" key="1">
    <source>
        <dbReference type="ARBA" id="ARBA00001849"/>
    </source>
</evidence>
<comment type="similarity">
    <text evidence="7">Belongs to the RNR ribonuclease family. RNase R subfamily.</text>
</comment>
<dbReference type="Pfam" id="PF17876">
    <property type="entry name" value="CSD2"/>
    <property type="match status" value="1"/>
</dbReference>
<comment type="catalytic activity">
    <reaction evidence="1 7">
        <text>Exonucleolytic cleavage in the 3'- to 5'-direction to yield nucleoside 5'-phosphates.</text>
        <dbReference type="EC" id="3.1.13.1"/>
    </reaction>
</comment>
<dbReference type="InterPro" id="IPR040476">
    <property type="entry name" value="CSD2"/>
</dbReference>
<comment type="subcellular location">
    <subcellularLocation>
        <location evidence="7">Cytoplasm</location>
    </subcellularLocation>
</comment>
<name>A0A1U9JU57_9HYPH</name>
<dbReference type="InterPro" id="IPR011805">
    <property type="entry name" value="RNase_R"/>
</dbReference>
<gene>
    <name evidence="7 10" type="primary">rnr</name>
    <name evidence="10" type="ORF">BHV28_06800</name>
</gene>
<dbReference type="InterPro" id="IPR022966">
    <property type="entry name" value="RNase_II/R_CS"/>
</dbReference>
<dbReference type="STRING" id="1902579.BHV28_06800"/>
<dbReference type="PANTHER" id="PTHR23355:SF9">
    <property type="entry name" value="DIS3-LIKE EXONUCLEASE 2"/>
    <property type="match status" value="1"/>
</dbReference>
<evidence type="ECO:0000313" key="10">
    <source>
        <dbReference type="EMBL" id="AQS41383.1"/>
    </source>
</evidence>
<dbReference type="Gene3D" id="2.40.50.140">
    <property type="entry name" value="Nucleic acid-binding proteins"/>
    <property type="match status" value="1"/>
</dbReference>
<dbReference type="HAMAP" id="MF_01895">
    <property type="entry name" value="RNase_R"/>
    <property type="match status" value="1"/>
</dbReference>
<evidence type="ECO:0000256" key="8">
    <source>
        <dbReference type="SAM" id="MobiDB-lite"/>
    </source>
</evidence>
<dbReference type="InterPro" id="IPR001900">
    <property type="entry name" value="RNase_II/R"/>
</dbReference>
<dbReference type="EC" id="3.1.13.1" evidence="7"/>
<dbReference type="GO" id="GO:0005829">
    <property type="term" value="C:cytosol"/>
    <property type="evidence" value="ECO:0007669"/>
    <property type="project" value="TreeGrafter"/>
</dbReference>
<dbReference type="SUPFAM" id="SSF50249">
    <property type="entry name" value="Nucleic acid-binding proteins"/>
    <property type="match status" value="2"/>
</dbReference>
<dbReference type="PANTHER" id="PTHR23355">
    <property type="entry name" value="RIBONUCLEASE"/>
    <property type="match status" value="1"/>
</dbReference>
<dbReference type="Pfam" id="PF00575">
    <property type="entry name" value="S1"/>
    <property type="match status" value="1"/>
</dbReference>
<comment type="function">
    <text evidence="7">3'-5' exoribonuclease that releases 5'-nucleoside monophosphates and is involved in maturation of structured RNAs.</text>
</comment>
<dbReference type="SMART" id="SM00316">
    <property type="entry name" value="S1"/>
    <property type="match status" value="1"/>
</dbReference>
<dbReference type="GO" id="GO:0003723">
    <property type="term" value="F:RNA binding"/>
    <property type="evidence" value="ECO:0007669"/>
    <property type="project" value="UniProtKB-UniRule"/>
</dbReference>
<dbReference type="InterPro" id="IPR050180">
    <property type="entry name" value="RNR_Ribonuclease"/>
</dbReference>
<dbReference type="InterPro" id="IPR012340">
    <property type="entry name" value="NA-bd_OB-fold"/>
</dbReference>
<dbReference type="GO" id="GO:0006402">
    <property type="term" value="P:mRNA catabolic process"/>
    <property type="evidence" value="ECO:0007669"/>
    <property type="project" value="TreeGrafter"/>
</dbReference>
<protein>
    <recommendedName>
        <fullName evidence="7">Ribonuclease R</fullName>
        <shortName evidence="7">RNase R</shortName>
        <ecNumber evidence="7">3.1.13.1</ecNumber>
    </recommendedName>
</protein>
<keyword evidence="5 7" id="KW-0269">Exonuclease</keyword>
<dbReference type="InterPro" id="IPR003029">
    <property type="entry name" value="S1_domain"/>
</dbReference>
<evidence type="ECO:0000256" key="7">
    <source>
        <dbReference type="HAMAP-Rule" id="MF_01895"/>
    </source>
</evidence>
<dbReference type="PROSITE" id="PS50126">
    <property type="entry name" value="S1"/>
    <property type="match status" value="1"/>
</dbReference>
<proteinExistence type="inferred from homology"/>
<keyword evidence="2 7" id="KW-0963">Cytoplasm</keyword>
<keyword evidence="11" id="KW-1185">Reference proteome</keyword>
<dbReference type="KEGG" id="thd:BHV28_06800"/>
<sequence>MKKRSGNTPATGKKSSQRRLPQREEIIRFITENPDHCGKREIAKAFGLKGDDRIWLKHLLRELVDDGVITKRKKRLATQGALPPIALLDIFGRDGDGGLLARPANWERGDPPVVHIRPSRNPSAVVAGVGNRVLAKVFAAKEDDSHTYSGRIIRKIEKETQSVLGILRQRASGEWRLEPVDRKQPELVIDPQSTEQAQHGSLVEVEIGKDPRYGLKRGFVRDVLGFQEGEKALSTIAILAHGIPHIFPQAVRDAAEQAQPATMSGREDWRETAFVTIDPQDAKDHDDAVFAKADDDPQNPDGHIVMVAIADVAAYVRPNEPMDEEALQRGNSVYFPDRVVPMLPERISNNLCSLREGEDRPALAARMVFNAQGRKLRHSFHRVMIRSSARLSYEQAQKAVEGINDEKTAALVEPVLNPLWAAYHALKQARDAREPLDLDLPEKKIILDEDGRVKDIYVPERLDAHRLIEEFMIAANVSAAETLQDKKQPFLYRIHDRPSLAKQESLREFLHTINMPLARGVDLTPAKFNTLLAQVADSESQELVNQVVLRSQSQAEYSPVNIGHFGLNLHNYAHFTSPIRRYADLIVHRALIKALHFGNDGLTSAEEENLEDIAVQISAAERRAMAAERDTVDRLIAHYLADRVGVTFEGRITGVTRAGLFISLATYGADGFVPISTLGSEYFHFDEARHALTGERSRKGYQLGDVVTIRLVEAMPIAGALRFEMISPARALPFSTQSHHKTGRYKRRSGRNRRH</sequence>
<evidence type="ECO:0000256" key="4">
    <source>
        <dbReference type="ARBA" id="ARBA00022801"/>
    </source>
</evidence>
<keyword evidence="3 7" id="KW-0540">Nuclease</keyword>
<evidence type="ECO:0000256" key="2">
    <source>
        <dbReference type="ARBA" id="ARBA00022490"/>
    </source>
</evidence>
<dbReference type="AlphaFoldDB" id="A0A1U9JU57"/>
<dbReference type="InterPro" id="IPR004476">
    <property type="entry name" value="RNase_II/RNase_R"/>
</dbReference>
<dbReference type="NCBIfam" id="TIGR00358">
    <property type="entry name" value="3_prime_RNase"/>
    <property type="match status" value="1"/>
</dbReference>
<dbReference type="EMBL" id="CP017315">
    <property type="protein sequence ID" value="AQS41383.1"/>
    <property type="molecule type" value="Genomic_DNA"/>
</dbReference>
<accession>A0A1U9JU57</accession>
<dbReference type="PROSITE" id="PS01175">
    <property type="entry name" value="RIBONUCLEASE_II"/>
    <property type="match status" value="1"/>
</dbReference>
<evidence type="ECO:0000256" key="3">
    <source>
        <dbReference type="ARBA" id="ARBA00022722"/>
    </source>
</evidence>
<dbReference type="Pfam" id="PF00773">
    <property type="entry name" value="RNB"/>
    <property type="match status" value="1"/>
</dbReference>
<evidence type="ECO:0000256" key="5">
    <source>
        <dbReference type="ARBA" id="ARBA00022839"/>
    </source>
</evidence>
<keyword evidence="6 7" id="KW-0694">RNA-binding</keyword>
<feature type="compositionally biased region" description="Polar residues" evidence="8">
    <location>
        <begin position="1"/>
        <end position="14"/>
    </location>
</feature>
<dbReference type="SMART" id="SM00955">
    <property type="entry name" value="RNB"/>
    <property type="match status" value="1"/>
</dbReference>
<evidence type="ECO:0000256" key="6">
    <source>
        <dbReference type="ARBA" id="ARBA00022884"/>
    </source>
</evidence>
<dbReference type="GO" id="GO:0008859">
    <property type="term" value="F:exoribonuclease II activity"/>
    <property type="evidence" value="ECO:0007669"/>
    <property type="project" value="UniProtKB-UniRule"/>
</dbReference>
<reference evidence="10 11" key="2">
    <citation type="journal article" date="2016" name="Sci. Rep.">
        <title>The genome of Rhizobiales bacteria in predatory ants reveals urease gene functions but no genes for nitrogen fixation.</title>
        <authorList>
            <person name="Neuvonen M.M."/>
            <person name="Tamarit D."/>
            <person name="Naslund K."/>
            <person name="Liebig J."/>
            <person name="Feldhaar H."/>
            <person name="Moran N.A."/>
            <person name="Guy L."/>
            <person name="Andersson S.G."/>
        </authorList>
    </citation>
    <scope>NUCLEOTIDE SEQUENCE [LARGE SCALE GENOMIC DNA]</scope>
    <source>
        <strain evidence="10 11">Hsal</strain>
    </source>
</reference>
<dbReference type="NCBIfam" id="TIGR02063">
    <property type="entry name" value="RNase_R"/>
    <property type="match status" value="1"/>
</dbReference>
<organism evidence="10 11">
    <name type="scientific">Candidatus Tokpelaia hoelldobleri</name>
    <dbReference type="NCBI Taxonomy" id="1902579"/>
    <lineage>
        <taxon>Bacteria</taxon>
        <taxon>Pseudomonadati</taxon>
        <taxon>Pseudomonadota</taxon>
        <taxon>Alphaproteobacteria</taxon>
        <taxon>Hyphomicrobiales</taxon>
        <taxon>Candidatus Tokpelaia</taxon>
    </lineage>
</organism>
<feature type="domain" description="S1 motif" evidence="9">
    <location>
        <begin position="645"/>
        <end position="726"/>
    </location>
</feature>
<dbReference type="Proteomes" id="UP000188912">
    <property type="component" value="Chromosome"/>
</dbReference>
<dbReference type="CDD" id="cd04471">
    <property type="entry name" value="S1_RNase_R"/>
    <property type="match status" value="1"/>
</dbReference>
<feature type="region of interest" description="Disordered" evidence="8">
    <location>
        <begin position="1"/>
        <end position="23"/>
    </location>
</feature>
<evidence type="ECO:0000313" key="11">
    <source>
        <dbReference type="Proteomes" id="UP000188912"/>
    </source>
</evidence>